<dbReference type="AlphaFoldDB" id="A0A6A4S311"/>
<evidence type="ECO:0000313" key="2">
    <source>
        <dbReference type="EMBL" id="KAF0029596.1"/>
    </source>
</evidence>
<sequence length="171" mass="18817">MHSLPILPANKCLLSGRFATVIRDVICERLCQHHWLPILFIVTFQEDEGAKEDVGTETGAFILLLILMLTLNIIIIILVITYWNMTVFSKPVVMLQSHTHAKSASVGPSTSASVAGDGQMATEEELRDKIKDLGKPLMIYANAQTTDCTPASADSSLIFTFKGDVGRRKNK</sequence>
<dbReference type="Proteomes" id="UP000438429">
    <property type="component" value="Unassembled WGS sequence"/>
</dbReference>
<dbReference type="EMBL" id="VEVO01000016">
    <property type="protein sequence ID" value="KAF0029596.1"/>
    <property type="molecule type" value="Genomic_DNA"/>
</dbReference>
<keyword evidence="1" id="KW-0812">Transmembrane</keyword>
<protein>
    <submittedName>
        <fullName evidence="2">Uncharacterized protein</fullName>
    </submittedName>
</protein>
<accession>A0A6A4S311</accession>
<keyword evidence="1" id="KW-1133">Transmembrane helix</keyword>
<gene>
    <name evidence="2" type="ORF">F2P81_018701</name>
</gene>
<keyword evidence="1" id="KW-0472">Membrane</keyword>
<reference evidence="2 3" key="1">
    <citation type="submission" date="2019-06" db="EMBL/GenBank/DDBJ databases">
        <title>Draft genomes of female and male turbot (Scophthalmus maximus).</title>
        <authorList>
            <person name="Xu H."/>
            <person name="Xu X.-W."/>
            <person name="Shao C."/>
            <person name="Chen S."/>
        </authorList>
    </citation>
    <scope>NUCLEOTIDE SEQUENCE [LARGE SCALE GENOMIC DNA]</scope>
    <source>
        <strain evidence="2">Ysfricsl-2016a</strain>
        <tissue evidence="2">Blood</tissue>
    </source>
</reference>
<evidence type="ECO:0000256" key="1">
    <source>
        <dbReference type="SAM" id="Phobius"/>
    </source>
</evidence>
<organism evidence="2 3">
    <name type="scientific">Scophthalmus maximus</name>
    <name type="common">Turbot</name>
    <name type="synonym">Psetta maxima</name>
    <dbReference type="NCBI Taxonomy" id="52904"/>
    <lineage>
        <taxon>Eukaryota</taxon>
        <taxon>Metazoa</taxon>
        <taxon>Chordata</taxon>
        <taxon>Craniata</taxon>
        <taxon>Vertebrata</taxon>
        <taxon>Euteleostomi</taxon>
        <taxon>Actinopterygii</taxon>
        <taxon>Neopterygii</taxon>
        <taxon>Teleostei</taxon>
        <taxon>Neoteleostei</taxon>
        <taxon>Acanthomorphata</taxon>
        <taxon>Carangaria</taxon>
        <taxon>Pleuronectiformes</taxon>
        <taxon>Pleuronectoidei</taxon>
        <taxon>Scophthalmidae</taxon>
        <taxon>Scophthalmus</taxon>
    </lineage>
</organism>
<feature type="transmembrane region" description="Helical" evidence="1">
    <location>
        <begin position="60"/>
        <end position="83"/>
    </location>
</feature>
<proteinExistence type="predicted"/>
<evidence type="ECO:0000313" key="3">
    <source>
        <dbReference type="Proteomes" id="UP000438429"/>
    </source>
</evidence>
<name>A0A6A4S311_SCOMX</name>
<comment type="caution">
    <text evidence="2">The sequence shown here is derived from an EMBL/GenBank/DDBJ whole genome shotgun (WGS) entry which is preliminary data.</text>
</comment>